<dbReference type="InterPro" id="IPR050834">
    <property type="entry name" value="Glycosyltransf_2"/>
</dbReference>
<dbReference type="AlphaFoldDB" id="A0A6J6G714"/>
<organism evidence="3">
    <name type="scientific">freshwater metagenome</name>
    <dbReference type="NCBI Taxonomy" id="449393"/>
    <lineage>
        <taxon>unclassified sequences</taxon>
        <taxon>metagenomes</taxon>
        <taxon>ecological metagenomes</taxon>
    </lineage>
</organism>
<dbReference type="PANTHER" id="PTHR43685:SF2">
    <property type="entry name" value="GLYCOSYLTRANSFERASE 2-LIKE DOMAIN-CONTAINING PROTEIN"/>
    <property type="match status" value="1"/>
</dbReference>
<feature type="transmembrane region" description="Helical" evidence="1">
    <location>
        <begin position="254"/>
        <end position="279"/>
    </location>
</feature>
<evidence type="ECO:0000313" key="3">
    <source>
        <dbReference type="EMBL" id="CAB4596941.1"/>
    </source>
</evidence>
<keyword evidence="1" id="KW-1133">Transmembrane helix</keyword>
<dbReference type="CDD" id="cd02525">
    <property type="entry name" value="Succinoglycan_BP_ExoA"/>
    <property type="match status" value="1"/>
</dbReference>
<dbReference type="SUPFAM" id="SSF53448">
    <property type="entry name" value="Nucleotide-diphospho-sugar transferases"/>
    <property type="match status" value="1"/>
</dbReference>
<gene>
    <name evidence="3" type="ORF">UFOPK1811_00528</name>
</gene>
<reference evidence="3" key="1">
    <citation type="submission" date="2020-05" db="EMBL/GenBank/DDBJ databases">
        <authorList>
            <person name="Chiriac C."/>
            <person name="Salcher M."/>
            <person name="Ghai R."/>
            <person name="Kavagutti S V."/>
        </authorList>
    </citation>
    <scope>NUCLEOTIDE SEQUENCE</scope>
</reference>
<accession>A0A6J6G714</accession>
<evidence type="ECO:0000256" key="1">
    <source>
        <dbReference type="SAM" id="Phobius"/>
    </source>
</evidence>
<dbReference type="PANTHER" id="PTHR43685">
    <property type="entry name" value="GLYCOSYLTRANSFERASE"/>
    <property type="match status" value="1"/>
</dbReference>
<sequence>MTTPDDQENSVSVILPVLNEEKYLAATLAAITGQDFKGDFEIILALGPSKDQTNAIAAQLAQQDSRIKLIQNPSGKTAAALNAAIAAAIHPIIVRVDGHALLPKDYIRIAVKTLLETGAVNVGGIMAAQGETLFEKSVALAMRSPVGVGGSRFHTGGQAGPTDTVYLGVFLKSAIDAIGGFDPAFIRAQDWELNFRLRKNGGVVYFQPDLHVTYRPRSSVRALAKQYFEYGRWRREVVRTHPGTINLRYLAPPVTLAISTVGFFAGMLFSSIFLIAPIGYLVGVVVSGVIVGKSFATKLMLPIVLLTMHMSWGLGFLTSSKRGLRRG</sequence>
<feature type="transmembrane region" description="Helical" evidence="1">
    <location>
        <begin position="299"/>
        <end position="317"/>
    </location>
</feature>
<dbReference type="Gene3D" id="3.90.550.10">
    <property type="entry name" value="Spore Coat Polysaccharide Biosynthesis Protein SpsA, Chain A"/>
    <property type="match status" value="1"/>
</dbReference>
<dbReference type="EMBL" id="CAEZUJ010000014">
    <property type="protein sequence ID" value="CAB4596941.1"/>
    <property type="molecule type" value="Genomic_DNA"/>
</dbReference>
<feature type="domain" description="Glycosyltransferase 2-like" evidence="2">
    <location>
        <begin position="12"/>
        <end position="140"/>
    </location>
</feature>
<evidence type="ECO:0000259" key="2">
    <source>
        <dbReference type="Pfam" id="PF00535"/>
    </source>
</evidence>
<dbReference type="InterPro" id="IPR001173">
    <property type="entry name" value="Glyco_trans_2-like"/>
</dbReference>
<dbReference type="Pfam" id="PF00535">
    <property type="entry name" value="Glycos_transf_2"/>
    <property type="match status" value="1"/>
</dbReference>
<protein>
    <submittedName>
        <fullName evidence="3">Unannotated protein</fullName>
    </submittedName>
</protein>
<keyword evidence="1" id="KW-0472">Membrane</keyword>
<keyword evidence="1" id="KW-0812">Transmembrane</keyword>
<proteinExistence type="predicted"/>
<dbReference type="InterPro" id="IPR029044">
    <property type="entry name" value="Nucleotide-diphossugar_trans"/>
</dbReference>
<name>A0A6J6G714_9ZZZZ</name>